<organism evidence="2">
    <name type="scientific">bioreactor metagenome</name>
    <dbReference type="NCBI Taxonomy" id="1076179"/>
    <lineage>
        <taxon>unclassified sequences</taxon>
        <taxon>metagenomes</taxon>
        <taxon>ecological metagenomes</taxon>
    </lineage>
</organism>
<evidence type="ECO:0000313" key="2">
    <source>
        <dbReference type="EMBL" id="MPM47122.1"/>
    </source>
</evidence>
<accession>A0A645A263</accession>
<feature type="transmembrane region" description="Helical" evidence="1">
    <location>
        <begin position="159"/>
        <end position="180"/>
    </location>
</feature>
<feature type="transmembrane region" description="Helical" evidence="1">
    <location>
        <begin position="133"/>
        <end position="153"/>
    </location>
</feature>
<proteinExistence type="predicted"/>
<keyword evidence="1" id="KW-1133">Transmembrane helix</keyword>
<gene>
    <name evidence="2" type="ORF">SDC9_93830</name>
</gene>
<dbReference type="AlphaFoldDB" id="A0A645A263"/>
<dbReference type="EMBL" id="VSSQ01011548">
    <property type="protein sequence ID" value="MPM47122.1"/>
    <property type="molecule type" value="Genomic_DNA"/>
</dbReference>
<evidence type="ECO:0000256" key="1">
    <source>
        <dbReference type="SAM" id="Phobius"/>
    </source>
</evidence>
<feature type="transmembrane region" description="Helical" evidence="1">
    <location>
        <begin position="56"/>
        <end position="73"/>
    </location>
</feature>
<reference evidence="2" key="1">
    <citation type="submission" date="2019-08" db="EMBL/GenBank/DDBJ databases">
        <authorList>
            <person name="Kucharzyk K."/>
            <person name="Murdoch R.W."/>
            <person name="Higgins S."/>
            <person name="Loffler F."/>
        </authorList>
    </citation>
    <scope>NUCLEOTIDE SEQUENCE</scope>
</reference>
<comment type="caution">
    <text evidence="2">The sequence shown here is derived from an EMBL/GenBank/DDBJ whole genome shotgun (WGS) entry which is preliminary data.</text>
</comment>
<keyword evidence="1" id="KW-0472">Membrane</keyword>
<name>A0A645A263_9ZZZZ</name>
<feature type="transmembrane region" description="Helical" evidence="1">
    <location>
        <begin position="29"/>
        <end position="44"/>
    </location>
</feature>
<feature type="transmembrane region" description="Helical" evidence="1">
    <location>
        <begin position="93"/>
        <end position="112"/>
    </location>
</feature>
<sequence>MGFGLLLIGYMFLASFSVAFGTDSKMTFDIFPDIIAWSMMLLGLNKLSPYSDKLRLARYAAIFMIPVSLYTMLDNFRLFGFFGSFGQIINNIIGYVTVAVMLIYHYLLLFGIRDIALTCSGQKRFCDKLKFGFALTGVYYGVYLAVTIAGSFYPAVYGYGTPLVSLFGVAWIITNVLLIFEAFRKIILD</sequence>
<keyword evidence="1" id="KW-0812">Transmembrane</keyword>
<protein>
    <submittedName>
        <fullName evidence="2">Uncharacterized protein</fullName>
    </submittedName>
</protein>